<sequence length="381" mass="42802">MFFSKAQKQVGVAFDIGTASVSATLFEISPEEIRPNLIKTFRKFHKISPKKDATHFGKSTTVQFSELIKEIDTFLKGKVPSYYVIGLSSIFYLGRTEKLYEKRPENKAVTKSDIETFLENGKHRFLSGLDRDDVVVFETVPMRILLNGYTVEQPVGKTAAEIELSVYYAATSRELYDTLIAIIWSVHKNAQVRFSTLPIATWLVMREVLVSEHSAIIADIGGELTEVTFLADGIIEGILSLPFGVMNILLRISEIEHIEVENALSLLKNYTSGMLDKDAESRIRAILKKELKGWEEVFDRVWQKASRDMMSNIKMFFLGGGALITDMKTAVTPPLLHPDLARNLHVSMIAPEAFRDRFGTYCCFDGPGDFGLLALILSVRS</sequence>
<evidence type="ECO:0000313" key="2">
    <source>
        <dbReference type="Proteomes" id="UP000177954"/>
    </source>
</evidence>
<protein>
    <recommendedName>
        <fullName evidence="3">SHS2 domain-containing protein</fullName>
    </recommendedName>
</protein>
<reference evidence="1 2" key="1">
    <citation type="journal article" date="2016" name="Nat. Commun.">
        <title>Thousands of microbial genomes shed light on interconnected biogeochemical processes in an aquifer system.</title>
        <authorList>
            <person name="Anantharaman K."/>
            <person name="Brown C.T."/>
            <person name="Hug L.A."/>
            <person name="Sharon I."/>
            <person name="Castelle C.J."/>
            <person name="Probst A.J."/>
            <person name="Thomas B.C."/>
            <person name="Singh A."/>
            <person name="Wilkins M.J."/>
            <person name="Karaoz U."/>
            <person name="Brodie E.L."/>
            <person name="Williams K.H."/>
            <person name="Hubbard S.S."/>
            <person name="Banfield J.F."/>
        </authorList>
    </citation>
    <scope>NUCLEOTIDE SEQUENCE [LARGE SCALE GENOMIC DNA]</scope>
</reference>
<gene>
    <name evidence="1" type="ORF">A3J04_02545</name>
</gene>
<evidence type="ECO:0008006" key="3">
    <source>
        <dbReference type="Google" id="ProtNLM"/>
    </source>
</evidence>
<comment type="caution">
    <text evidence="1">The sequence shown here is derived from an EMBL/GenBank/DDBJ whole genome shotgun (WGS) entry which is preliminary data.</text>
</comment>
<dbReference type="EMBL" id="MHNZ01000027">
    <property type="protein sequence ID" value="OGZ56117.1"/>
    <property type="molecule type" value="Genomic_DNA"/>
</dbReference>
<accession>A0A1G2H0Y9</accession>
<dbReference type="AlphaFoldDB" id="A0A1G2H0Y9"/>
<dbReference type="Proteomes" id="UP000177954">
    <property type="component" value="Unassembled WGS sequence"/>
</dbReference>
<dbReference type="STRING" id="1802129.A3J04_02545"/>
<organism evidence="1 2">
    <name type="scientific">Candidatus Ryanbacteria bacterium RIFCSPLOWO2_02_FULL_47_14</name>
    <dbReference type="NCBI Taxonomy" id="1802129"/>
    <lineage>
        <taxon>Bacteria</taxon>
        <taxon>Candidatus Ryaniibacteriota</taxon>
    </lineage>
</organism>
<evidence type="ECO:0000313" key="1">
    <source>
        <dbReference type="EMBL" id="OGZ56117.1"/>
    </source>
</evidence>
<name>A0A1G2H0Y9_9BACT</name>
<dbReference type="Gene3D" id="3.30.420.40">
    <property type="match status" value="1"/>
</dbReference>
<proteinExistence type="predicted"/>